<feature type="signal peptide" evidence="1">
    <location>
        <begin position="1"/>
        <end position="20"/>
    </location>
</feature>
<sequence length="382" mass="43734">MVRRFLTLCCAVLLANILHAQQQPFNGLNMNMGNLFYLSDAKTRSISPENFSGEKGKGGMATLEQGLARNAARDLGQGWKVSPYIHIEPGQTYTLAEIEGPGAIQHIWMTPTGNWRFSILRFYWDDEKEPSVEVPVGDFFGMGWGQYAQLSSLAVCVNPGSAFNCYWTMPFRKKCRITMENINTERMTLYYQVDYTLTDVPENAGYFHAQFRRNNPTKGGSYTLVDGIKGKGQYVGTYMAWGVNNNGWWGEGEIKFFMDGDNQFPTICGTGTEDYFCGSYNFENRATRQYQEFSTPYTGLHQVIRPNGMYDSQQRFGLYRWHVTDPVRFDKDLRVTIQDLGWHSGGRYLQQQSDISSVVYWYQSEPHNPFPKLPSKDLLEVN</sequence>
<keyword evidence="3" id="KW-1185">Reference proteome</keyword>
<keyword evidence="1" id="KW-0732">Signal</keyword>
<protein>
    <recommendedName>
        <fullName evidence="4">DUF2961 family protein</fullName>
    </recommendedName>
</protein>
<evidence type="ECO:0008006" key="4">
    <source>
        <dbReference type="Google" id="ProtNLM"/>
    </source>
</evidence>
<evidence type="ECO:0000313" key="2">
    <source>
        <dbReference type="EMBL" id="TWI91457.1"/>
    </source>
</evidence>
<organism evidence="2 3">
    <name type="scientific">Chitinophaga japonensis</name>
    <name type="common">Flexibacter japonensis</name>
    <dbReference type="NCBI Taxonomy" id="104662"/>
    <lineage>
        <taxon>Bacteria</taxon>
        <taxon>Pseudomonadati</taxon>
        <taxon>Bacteroidota</taxon>
        <taxon>Chitinophagia</taxon>
        <taxon>Chitinophagales</taxon>
        <taxon>Chitinophagaceae</taxon>
        <taxon>Chitinophaga</taxon>
    </lineage>
</organism>
<evidence type="ECO:0000313" key="3">
    <source>
        <dbReference type="Proteomes" id="UP000316778"/>
    </source>
</evidence>
<dbReference type="OrthoDB" id="2518538at2"/>
<comment type="caution">
    <text evidence="2">The sequence shown here is derived from an EMBL/GenBank/DDBJ whole genome shotgun (WGS) entry which is preliminary data.</text>
</comment>
<dbReference type="RefSeq" id="WP_145710608.1">
    <property type="nucleotide sequence ID" value="NZ_BAAAFY010000001.1"/>
</dbReference>
<evidence type="ECO:0000256" key="1">
    <source>
        <dbReference type="SAM" id="SignalP"/>
    </source>
</evidence>
<proteinExistence type="predicted"/>
<reference evidence="2 3" key="1">
    <citation type="journal article" date="2013" name="Stand. Genomic Sci.">
        <title>Genomic Encyclopedia of Type Strains, Phase I: The one thousand microbial genomes (KMG-I) project.</title>
        <authorList>
            <person name="Kyrpides N.C."/>
            <person name="Woyke T."/>
            <person name="Eisen J.A."/>
            <person name="Garrity G."/>
            <person name="Lilburn T.G."/>
            <person name="Beck B.J."/>
            <person name="Whitman W.B."/>
            <person name="Hugenholtz P."/>
            <person name="Klenk H.P."/>
        </authorList>
    </citation>
    <scope>NUCLEOTIDE SEQUENCE [LARGE SCALE GENOMIC DNA]</scope>
    <source>
        <strain evidence="2 3">DSM 13484</strain>
    </source>
</reference>
<dbReference type="EMBL" id="VLLG01000002">
    <property type="protein sequence ID" value="TWI91457.1"/>
    <property type="molecule type" value="Genomic_DNA"/>
</dbReference>
<feature type="chain" id="PRO_5021768596" description="DUF2961 family protein" evidence="1">
    <location>
        <begin position="21"/>
        <end position="382"/>
    </location>
</feature>
<accession>A0A562TD20</accession>
<dbReference type="Gene3D" id="2.60.120.1390">
    <property type="match status" value="1"/>
</dbReference>
<dbReference type="AlphaFoldDB" id="A0A562TD20"/>
<name>A0A562TD20_CHIJA</name>
<gene>
    <name evidence="2" type="ORF">LX66_0826</name>
</gene>
<dbReference type="Proteomes" id="UP000316778">
    <property type="component" value="Unassembled WGS sequence"/>
</dbReference>
<dbReference type="InterPro" id="IPR021345">
    <property type="entry name" value="DUF2961"/>
</dbReference>
<dbReference type="Pfam" id="PF11175">
    <property type="entry name" value="DUF2961"/>
    <property type="match status" value="1"/>
</dbReference>